<comment type="caution">
    <text evidence="9">The sequence shown here is derived from an EMBL/GenBank/DDBJ whole genome shotgun (WGS) entry which is preliminary data.</text>
</comment>
<evidence type="ECO:0000313" key="10">
    <source>
        <dbReference type="Proteomes" id="UP001054857"/>
    </source>
</evidence>
<keyword evidence="2" id="KW-0805">Transcription regulation</keyword>
<keyword evidence="6" id="KW-0539">Nucleus</keyword>
<keyword evidence="3" id="KW-0175">Coiled coil</keyword>
<dbReference type="PROSITE" id="PS51519">
    <property type="entry name" value="RWP_RK"/>
    <property type="match status" value="1"/>
</dbReference>
<feature type="compositionally biased region" description="Acidic residues" evidence="7">
    <location>
        <begin position="510"/>
        <end position="522"/>
    </location>
</feature>
<name>A0AAD3DPQ7_9CHLO</name>
<sequence length="678" mass="70118">MFKLGAEEPSSRGVATHRSEDNDGEYDDEQTGNINAAAPAALLASQAQRASAHYAPGRLEHGLGRAARGGSPTRTAHLPAARPRQRDVGPGPMNFSLALPSEVRGPPSSSSLPLAGLLPASNQPQSAPWPVGFYVQEPEPPLQLSAQLLAQLAPPPPQQLPPARAVQPRVLPPQRRVAGGQLPLSFAAAAGAAEPPPSPWSWSGPLPPQEPLDAPGQHLTLPALGSSGGYPEAVSNRRRLPAVPMEDLDVTTLLMAEIAAAPWPTPAKLGYPPYSRAGDAAAARAVAMPMPTGGSPVGVSSFPVTAPSPATQQPAPVLRTRVQLLPPQPVLTAVQIGQLTQAQMVEALDFSRSKQQRPLPASAAHLAVAAGLGVSEGGAGDAGMAAYGAARVASASAAASSSDAAMQLLPISFLQPFLGAPPPGEFLAGGPADAEDLAAAGWFSDSVDALVAARHPVAAAHAGAAAGAAPLGPAVAPTAAAAGGGGGGASPRHRSSAAPHATATRKESTDDVELDDDDDDDSSSQGETRTPRSRGTGRRGRRGSRGAGGRGGGRGGGALALETLQGSFHLPVVDAARTLGVSTTELKRRCRQLGIRRWPQRKLMCLQRILEDAETDTNLTEEQRQVVRASVDRNRQEILADPDAQLMPNLRTLRQVQYKHSYEKRIHSVPEDEDLDDA</sequence>
<comment type="function">
    <text evidence="1">Putative transcription factor.</text>
</comment>
<dbReference type="Proteomes" id="UP001054857">
    <property type="component" value="Unassembled WGS sequence"/>
</dbReference>
<feature type="compositionally biased region" description="Gly residues" evidence="7">
    <location>
        <begin position="545"/>
        <end position="558"/>
    </location>
</feature>
<feature type="compositionally biased region" description="Low complexity" evidence="7">
    <location>
        <begin position="105"/>
        <end position="121"/>
    </location>
</feature>
<evidence type="ECO:0000256" key="1">
    <source>
        <dbReference type="ARBA" id="ARBA00004049"/>
    </source>
</evidence>
<evidence type="ECO:0000256" key="5">
    <source>
        <dbReference type="ARBA" id="ARBA00023163"/>
    </source>
</evidence>
<dbReference type="InterPro" id="IPR003035">
    <property type="entry name" value="RWP-RK_dom"/>
</dbReference>
<evidence type="ECO:0000256" key="4">
    <source>
        <dbReference type="ARBA" id="ARBA00023125"/>
    </source>
</evidence>
<dbReference type="EMBL" id="BMAR01000007">
    <property type="protein sequence ID" value="GFR44367.1"/>
    <property type="molecule type" value="Genomic_DNA"/>
</dbReference>
<feature type="region of interest" description="Disordered" evidence="7">
    <location>
        <begin position="189"/>
        <end position="235"/>
    </location>
</feature>
<feature type="compositionally biased region" description="Pro residues" evidence="7">
    <location>
        <begin position="194"/>
        <end position="210"/>
    </location>
</feature>
<evidence type="ECO:0000256" key="2">
    <source>
        <dbReference type="ARBA" id="ARBA00023015"/>
    </source>
</evidence>
<organism evidence="9 10">
    <name type="scientific">Astrephomene gubernaculifera</name>
    <dbReference type="NCBI Taxonomy" id="47775"/>
    <lineage>
        <taxon>Eukaryota</taxon>
        <taxon>Viridiplantae</taxon>
        <taxon>Chlorophyta</taxon>
        <taxon>core chlorophytes</taxon>
        <taxon>Chlorophyceae</taxon>
        <taxon>CS clade</taxon>
        <taxon>Chlamydomonadales</taxon>
        <taxon>Astrephomenaceae</taxon>
        <taxon>Astrephomene</taxon>
    </lineage>
</organism>
<dbReference type="GO" id="GO:0003700">
    <property type="term" value="F:DNA-binding transcription factor activity"/>
    <property type="evidence" value="ECO:0007669"/>
    <property type="project" value="InterPro"/>
</dbReference>
<evidence type="ECO:0000256" key="7">
    <source>
        <dbReference type="SAM" id="MobiDB-lite"/>
    </source>
</evidence>
<dbReference type="InterPro" id="IPR044607">
    <property type="entry name" value="RKD-like"/>
</dbReference>
<feature type="region of interest" description="Disordered" evidence="7">
    <location>
        <begin position="1"/>
        <end position="123"/>
    </location>
</feature>
<dbReference type="AlphaFoldDB" id="A0AAD3DPQ7"/>
<keyword evidence="5" id="KW-0804">Transcription</keyword>
<feature type="region of interest" description="Disordered" evidence="7">
    <location>
        <begin position="479"/>
        <end position="558"/>
    </location>
</feature>
<protein>
    <recommendedName>
        <fullName evidence="8">RWP-RK domain-containing protein</fullName>
    </recommendedName>
</protein>
<feature type="domain" description="RWP-RK" evidence="8">
    <location>
        <begin position="532"/>
        <end position="626"/>
    </location>
</feature>
<keyword evidence="4" id="KW-0238">DNA-binding</keyword>
<feature type="compositionally biased region" description="Low complexity" evidence="7">
    <location>
        <begin position="36"/>
        <end position="52"/>
    </location>
</feature>
<evidence type="ECO:0000313" key="9">
    <source>
        <dbReference type="EMBL" id="GFR44367.1"/>
    </source>
</evidence>
<feature type="compositionally biased region" description="Basic residues" evidence="7">
    <location>
        <begin position="531"/>
        <end position="544"/>
    </location>
</feature>
<evidence type="ECO:0000256" key="6">
    <source>
        <dbReference type="ARBA" id="ARBA00023242"/>
    </source>
</evidence>
<dbReference type="GO" id="GO:0003677">
    <property type="term" value="F:DNA binding"/>
    <property type="evidence" value="ECO:0007669"/>
    <property type="project" value="UniProtKB-KW"/>
</dbReference>
<dbReference type="PANTHER" id="PTHR46373">
    <property type="entry name" value="PROTEIN RKD4"/>
    <property type="match status" value="1"/>
</dbReference>
<accession>A0AAD3DPQ7</accession>
<reference evidence="9 10" key="1">
    <citation type="journal article" date="2021" name="Sci. Rep.">
        <title>Genome sequencing of the multicellular alga Astrephomene provides insights into convergent evolution of germ-soma differentiation.</title>
        <authorList>
            <person name="Yamashita S."/>
            <person name="Yamamoto K."/>
            <person name="Matsuzaki R."/>
            <person name="Suzuki S."/>
            <person name="Yamaguchi H."/>
            <person name="Hirooka S."/>
            <person name="Minakuchi Y."/>
            <person name="Miyagishima S."/>
            <person name="Kawachi M."/>
            <person name="Toyoda A."/>
            <person name="Nozaki H."/>
        </authorList>
    </citation>
    <scope>NUCLEOTIDE SEQUENCE [LARGE SCALE GENOMIC DNA]</scope>
    <source>
        <strain evidence="9 10">NIES-4017</strain>
    </source>
</reference>
<evidence type="ECO:0000256" key="3">
    <source>
        <dbReference type="ARBA" id="ARBA00023054"/>
    </source>
</evidence>
<proteinExistence type="predicted"/>
<dbReference type="Pfam" id="PF02042">
    <property type="entry name" value="RWP-RK"/>
    <property type="match status" value="1"/>
</dbReference>
<dbReference type="PANTHER" id="PTHR46373:SF2">
    <property type="entry name" value="RWP-RK DOMAIN-CONTAINING PROTEIN"/>
    <property type="match status" value="1"/>
</dbReference>
<keyword evidence="10" id="KW-1185">Reference proteome</keyword>
<feature type="compositionally biased region" description="Basic and acidic residues" evidence="7">
    <location>
        <begin position="1"/>
        <end position="10"/>
    </location>
</feature>
<evidence type="ECO:0000259" key="8">
    <source>
        <dbReference type="PROSITE" id="PS51519"/>
    </source>
</evidence>
<gene>
    <name evidence="9" type="ORF">Agub_g5589</name>
</gene>